<keyword evidence="2" id="KW-0012">Acyltransferase</keyword>
<dbReference type="GO" id="GO:0016746">
    <property type="term" value="F:acyltransferase activity"/>
    <property type="evidence" value="ECO:0007669"/>
    <property type="project" value="UniProtKB-KW"/>
</dbReference>
<sequence length="176" mass="18957">MSRKLLILGYGGHGKVVYETAMSMIKDGKTFYDSIDFLDDNAPKAVGKIINLAKFKGEYDEVFCGIGNNRVRKELLQKAEELGFSIATLVHATAYVSPTATIEKGTIIEAKAIVNANSVVKSGCIISVGAIVDHDVIVEEYVHVNTGAICKAGSHIEALRKIDSGEVVQGYPPISR</sequence>
<evidence type="ECO:0000259" key="1">
    <source>
        <dbReference type="Pfam" id="PF17836"/>
    </source>
</evidence>
<keyword evidence="2" id="KW-0808">Transferase</keyword>
<feature type="domain" description="PglD N-terminal" evidence="1">
    <location>
        <begin position="4"/>
        <end position="78"/>
    </location>
</feature>
<dbReference type="Gene3D" id="2.160.10.10">
    <property type="entry name" value="Hexapeptide repeat proteins"/>
    <property type="match status" value="1"/>
</dbReference>
<dbReference type="EC" id="2.3.1.203" evidence="2"/>
<name>A0A6N2RKH2_BLAHA</name>
<dbReference type="PANTHER" id="PTHR43300">
    <property type="entry name" value="ACETYLTRANSFERASE"/>
    <property type="match status" value="1"/>
</dbReference>
<reference evidence="2" key="1">
    <citation type="submission" date="2019-11" db="EMBL/GenBank/DDBJ databases">
        <authorList>
            <person name="Feng L."/>
        </authorList>
    </citation>
    <scope>NUCLEOTIDE SEQUENCE</scope>
    <source>
        <strain evidence="2">BhanseniiLFYP23</strain>
    </source>
</reference>
<proteinExistence type="predicted"/>
<dbReference type="InterPro" id="IPR050179">
    <property type="entry name" value="Trans_hexapeptide_repeat"/>
</dbReference>
<dbReference type="EMBL" id="CACRSY010000005">
    <property type="protein sequence ID" value="VYS80140.1"/>
    <property type="molecule type" value="Genomic_DNA"/>
</dbReference>
<dbReference type="PANTHER" id="PTHR43300:SF7">
    <property type="entry name" value="UDP-N-ACETYLBACILLOSAMINE N-ACETYLTRANSFERASE"/>
    <property type="match status" value="1"/>
</dbReference>
<dbReference type="AlphaFoldDB" id="A0A6N2RKH2"/>
<gene>
    <name evidence="2" type="primary">pglD_2</name>
    <name evidence="2" type="ORF">BHLFYP23_01620</name>
</gene>
<dbReference type="Gene3D" id="3.40.50.20">
    <property type="match status" value="1"/>
</dbReference>
<dbReference type="Pfam" id="PF17836">
    <property type="entry name" value="PglD_N"/>
    <property type="match status" value="1"/>
</dbReference>
<accession>A0A6N2RKH2</accession>
<organism evidence="2">
    <name type="scientific">Blautia hansenii</name>
    <name type="common">Ruminococcus hansenii</name>
    <dbReference type="NCBI Taxonomy" id="1322"/>
    <lineage>
        <taxon>Bacteria</taxon>
        <taxon>Bacillati</taxon>
        <taxon>Bacillota</taxon>
        <taxon>Clostridia</taxon>
        <taxon>Lachnospirales</taxon>
        <taxon>Lachnospiraceae</taxon>
        <taxon>Blautia</taxon>
    </lineage>
</organism>
<dbReference type="RefSeq" id="WP_156341883.1">
    <property type="nucleotide sequence ID" value="NZ_CACRSY010000005.1"/>
</dbReference>
<dbReference type="InterPro" id="IPR041561">
    <property type="entry name" value="PglD_N"/>
</dbReference>
<protein>
    <submittedName>
        <fullName evidence="2">UDP-N-acetylbacillosamine N-acetyltransferase</fullName>
        <ecNumber evidence="2">2.3.1.203</ecNumber>
    </submittedName>
</protein>
<dbReference type="InterPro" id="IPR011004">
    <property type="entry name" value="Trimer_LpxA-like_sf"/>
</dbReference>
<evidence type="ECO:0000313" key="2">
    <source>
        <dbReference type="EMBL" id="VYS80140.1"/>
    </source>
</evidence>
<dbReference type="SUPFAM" id="SSF51161">
    <property type="entry name" value="Trimeric LpxA-like enzymes"/>
    <property type="match status" value="1"/>
</dbReference>